<dbReference type="AlphaFoldDB" id="A0AAN4UR13"/>
<gene>
    <name evidence="13" type="ORF">GCM10008024_16430</name>
    <name evidence="14" type="ORF">SAMN05444006_107105</name>
</gene>
<evidence type="ECO:0000256" key="3">
    <source>
        <dbReference type="ARBA" id="ARBA00007931"/>
    </source>
</evidence>
<feature type="domain" description="PDZ" evidence="12">
    <location>
        <begin position="209"/>
        <end position="274"/>
    </location>
</feature>
<dbReference type="Pfam" id="PF02163">
    <property type="entry name" value="Peptidase_M50"/>
    <property type="match status" value="1"/>
</dbReference>
<dbReference type="InterPro" id="IPR001478">
    <property type="entry name" value="PDZ"/>
</dbReference>
<dbReference type="NCBIfam" id="TIGR00054">
    <property type="entry name" value="RIP metalloprotease RseP"/>
    <property type="match status" value="1"/>
</dbReference>
<dbReference type="SMART" id="SM00228">
    <property type="entry name" value="PDZ"/>
    <property type="match status" value="2"/>
</dbReference>
<evidence type="ECO:0000256" key="8">
    <source>
        <dbReference type="ARBA" id="ARBA00022989"/>
    </source>
</evidence>
<dbReference type="PANTHER" id="PTHR42837:SF2">
    <property type="entry name" value="MEMBRANE METALLOPROTEASE ARASP2, CHLOROPLASTIC-RELATED"/>
    <property type="match status" value="1"/>
</dbReference>
<feature type="transmembrane region" description="Helical" evidence="11">
    <location>
        <begin position="113"/>
        <end position="141"/>
    </location>
</feature>
<keyword evidence="6 11" id="KW-0378">Hydrolase</keyword>
<dbReference type="InterPro" id="IPR008915">
    <property type="entry name" value="Peptidase_M50"/>
</dbReference>
<keyword evidence="10 11" id="KW-0472">Membrane</keyword>
<keyword evidence="4 14" id="KW-0645">Protease</keyword>
<evidence type="ECO:0000256" key="7">
    <source>
        <dbReference type="ARBA" id="ARBA00022833"/>
    </source>
</evidence>
<evidence type="ECO:0000256" key="2">
    <source>
        <dbReference type="ARBA" id="ARBA00004141"/>
    </source>
</evidence>
<dbReference type="CDD" id="cd23081">
    <property type="entry name" value="cpPDZ_EcRseP-like"/>
    <property type="match status" value="1"/>
</dbReference>
<dbReference type="Gene3D" id="2.30.42.10">
    <property type="match status" value="2"/>
</dbReference>
<dbReference type="Proteomes" id="UP000634647">
    <property type="component" value="Unassembled WGS sequence"/>
</dbReference>
<dbReference type="GO" id="GO:0046872">
    <property type="term" value="F:metal ion binding"/>
    <property type="evidence" value="ECO:0007669"/>
    <property type="project" value="UniProtKB-KW"/>
</dbReference>
<dbReference type="GO" id="GO:0004222">
    <property type="term" value="F:metalloendopeptidase activity"/>
    <property type="evidence" value="ECO:0007669"/>
    <property type="project" value="InterPro"/>
</dbReference>
<evidence type="ECO:0000256" key="6">
    <source>
        <dbReference type="ARBA" id="ARBA00022801"/>
    </source>
</evidence>
<evidence type="ECO:0000313" key="13">
    <source>
        <dbReference type="EMBL" id="GHE01342.1"/>
    </source>
</evidence>
<dbReference type="Proteomes" id="UP000199541">
    <property type="component" value="Unassembled WGS sequence"/>
</dbReference>
<reference evidence="13" key="1">
    <citation type="journal article" date="2014" name="Int. J. Syst. Evol. Microbiol.">
        <title>Complete genome sequence of Corynebacterium casei LMG S-19264T (=DSM 44701T), isolated from a smear-ripened cheese.</title>
        <authorList>
            <consortium name="US DOE Joint Genome Institute (JGI-PGF)"/>
            <person name="Walter F."/>
            <person name="Albersmeier A."/>
            <person name="Kalinowski J."/>
            <person name="Ruckert C."/>
        </authorList>
    </citation>
    <scope>NUCLEOTIDE SEQUENCE</scope>
    <source>
        <strain evidence="13">CGMCC 1.10859</strain>
    </source>
</reference>
<dbReference type="InterPro" id="IPR036034">
    <property type="entry name" value="PDZ_sf"/>
</dbReference>
<dbReference type="EC" id="3.4.24.-" evidence="11"/>
<keyword evidence="8 11" id="KW-1133">Transmembrane helix</keyword>
<dbReference type="Pfam" id="PF17820">
    <property type="entry name" value="PDZ_6"/>
    <property type="match status" value="1"/>
</dbReference>
<feature type="transmembrane region" description="Helical" evidence="11">
    <location>
        <begin position="12"/>
        <end position="30"/>
    </location>
</feature>
<evidence type="ECO:0000256" key="10">
    <source>
        <dbReference type="ARBA" id="ARBA00023136"/>
    </source>
</evidence>
<keyword evidence="11" id="KW-0479">Metal-binding</keyword>
<keyword evidence="5 11" id="KW-0812">Transmembrane</keyword>
<feature type="transmembrane region" description="Helical" evidence="11">
    <location>
        <begin position="374"/>
        <end position="397"/>
    </location>
</feature>
<dbReference type="EMBL" id="BNAB01000006">
    <property type="protein sequence ID" value="GHE01342.1"/>
    <property type="molecule type" value="Genomic_DNA"/>
</dbReference>
<evidence type="ECO:0000313" key="15">
    <source>
        <dbReference type="Proteomes" id="UP000199541"/>
    </source>
</evidence>
<dbReference type="SUPFAM" id="SSF50156">
    <property type="entry name" value="PDZ domain-like"/>
    <property type="match status" value="2"/>
</dbReference>
<evidence type="ECO:0000256" key="9">
    <source>
        <dbReference type="ARBA" id="ARBA00023049"/>
    </source>
</evidence>
<evidence type="ECO:0000256" key="1">
    <source>
        <dbReference type="ARBA" id="ARBA00001947"/>
    </source>
</evidence>
<feature type="transmembrane region" description="Helical" evidence="11">
    <location>
        <begin position="418"/>
        <end position="438"/>
    </location>
</feature>
<evidence type="ECO:0000256" key="5">
    <source>
        <dbReference type="ARBA" id="ARBA00022692"/>
    </source>
</evidence>
<feature type="domain" description="PDZ" evidence="12">
    <location>
        <begin position="137"/>
        <end position="205"/>
    </location>
</feature>
<keyword evidence="7 11" id="KW-0862">Zinc</keyword>
<keyword evidence="15" id="KW-1185">Reference proteome</keyword>
<sequence length="445" mass="46946">MDILGLLPSSGGVLYQAVAFIIALSIIVTVHEYGHYIVGRISGIKAEVFSLGFGPTLISAHDRHGTLWRIALLPLGGYVRFAGDSDAASGRDDGSMDQMTPEERRHTMHGAPLWARAATVLAGPMFNFMLSALIFAGFFLYQGVPTGNAVIGSLHPMPVSEQGFQPGDRIVAVNGTPTSTGAAFAAVIETLKPSPQVTYEVTRDGKSRQVTGPFPLPPYVAAVSPLSAASEAGLDHGDVITAVDGKPIYAFSQLQDLVSNSDGKPLTLDVWKDGKTRAVTLTPRRTDLPKPGGGFETRWLMGISGGYFFDLQSRTPGVIEALGLGTEQIWYTAKTSLSALWHVATGSISSCNLRGPIGIAETSGAAAAQGLSSFIWFIALLSAAVGILNLFPVPVLDGGHLVFHLWEAITGHPPSEKALRLLMGGGLVIILALMAFALTNDVTCP</sequence>
<dbReference type="InterPro" id="IPR004387">
    <property type="entry name" value="Pept_M50_Zn"/>
</dbReference>
<proteinExistence type="inferred from homology"/>
<protein>
    <recommendedName>
        <fullName evidence="11">Zinc metalloprotease</fullName>
        <ecNumber evidence="11">3.4.24.-</ecNumber>
    </recommendedName>
</protein>
<evidence type="ECO:0000259" key="12">
    <source>
        <dbReference type="SMART" id="SM00228"/>
    </source>
</evidence>
<evidence type="ECO:0000313" key="14">
    <source>
        <dbReference type="EMBL" id="SDW85057.1"/>
    </source>
</evidence>
<dbReference type="PANTHER" id="PTHR42837">
    <property type="entry name" value="REGULATOR OF SIGMA-E PROTEASE RSEP"/>
    <property type="match status" value="1"/>
</dbReference>
<comment type="subcellular location">
    <subcellularLocation>
        <location evidence="2">Membrane</location>
        <topology evidence="2">Multi-pass membrane protein</topology>
    </subcellularLocation>
</comment>
<accession>A0AAN4UR13</accession>
<dbReference type="RefSeq" id="WP_035844373.1">
    <property type="nucleotide sequence ID" value="NZ_BNAB01000006.1"/>
</dbReference>
<evidence type="ECO:0000313" key="16">
    <source>
        <dbReference type="Proteomes" id="UP000634647"/>
    </source>
</evidence>
<comment type="caution">
    <text evidence="13">The sequence shown here is derived from an EMBL/GenBank/DDBJ whole genome shotgun (WGS) entry which is preliminary data.</text>
</comment>
<comment type="cofactor">
    <cofactor evidence="1 11">
        <name>Zn(2+)</name>
        <dbReference type="ChEBI" id="CHEBI:29105"/>
    </cofactor>
</comment>
<dbReference type="EMBL" id="FNOB01000007">
    <property type="protein sequence ID" value="SDW85057.1"/>
    <property type="molecule type" value="Genomic_DNA"/>
</dbReference>
<reference evidence="13" key="3">
    <citation type="submission" date="2023-06" db="EMBL/GenBank/DDBJ databases">
        <authorList>
            <person name="Sun Q."/>
            <person name="Zhou Y."/>
        </authorList>
    </citation>
    <scope>NUCLEOTIDE SEQUENCE</scope>
    <source>
        <strain evidence="13">CGMCC 1.10859</strain>
    </source>
</reference>
<organism evidence="13 16">
    <name type="scientific">Allgaiera indica</name>
    <dbReference type="NCBI Taxonomy" id="765699"/>
    <lineage>
        <taxon>Bacteria</taxon>
        <taxon>Pseudomonadati</taxon>
        <taxon>Pseudomonadota</taxon>
        <taxon>Alphaproteobacteria</taxon>
        <taxon>Rhodobacterales</taxon>
        <taxon>Paracoccaceae</taxon>
        <taxon>Allgaiera</taxon>
    </lineage>
</organism>
<dbReference type="CDD" id="cd06163">
    <property type="entry name" value="S2P-M50_PDZ_RseP-like"/>
    <property type="match status" value="1"/>
</dbReference>
<name>A0AAN4UR13_9RHOB</name>
<dbReference type="GO" id="GO:0016020">
    <property type="term" value="C:membrane"/>
    <property type="evidence" value="ECO:0007669"/>
    <property type="project" value="UniProtKB-SubCell"/>
</dbReference>
<comment type="similarity">
    <text evidence="3 11">Belongs to the peptidase M50B family.</text>
</comment>
<evidence type="ECO:0000256" key="11">
    <source>
        <dbReference type="RuleBase" id="RU362031"/>
    </source>
</evidence>
<reference evidence="14 15" key="2">
    <citation type="submission" date="2016-10" db="EMBL/GenBank/DDBJ databases">
        <authorList>
            <person name="Varghese N."/>
            <person name="Submissions S."/>
        </authorList>
    </citation>
    <scope>NUCLEOTIDE SEQUENCE [LARGE SCALE GENOMIC DNA]</scope>
    <source>
        <strain evidence="14 15">DSM 24802</strain>
    </source>
</reference>
<evidence type="ECO:0000256" key="4">
    <source>
        <dbReference type="ARBA" id="ARBA00022670"/>
    </source>
</evidence>
<dbReference type="GO" id="GO:0006508">
    <property type="term" value="P:proteolysis"/>
    <property type="evidence" value="ECO:0007669"/>
    <property type="project" value="UniProtKB-KW"/>
</dbReference>
<keyword evidence="9 11" id="KW-0482">Metalloprotease</keyword>
<dbReference type="InterPro" id="IPR041489">
    <property type="entry name" value="PDZ_6"/>
</dbReference>